<dbReference type="InterPro" id="IPR002110">
    <property type="entry name" value="Ankyrin_rpt"/>
</dbReference>
<reference evidence="4" key="1">
    <citation type="submission" date="2013-06" db="EMBL/GenBank/DDBJ databases">
        <authorList>
            <person name="Zhao Q."/>
        </authorList>
    </citation>
    <scope>NUCLEOTIDE SEQUENCE</scope>
    <source>
        <strain evidence="4">cv. W1943</strain>
    </source>
</reference>
<sequence length="299" mass="32022">MGGMGALHLAAGKGRLEVCRYLVEELRLDVDDADQEGRTALIIATLCKHLSTVKYLLDHGADVNKASHDGRTPLHDATHLGDCGTVQLLLAKGACVDTVANCGTPLHVAASKGKDGAMKILLDHNADFNKMADGHLTPLATAITAGELKCVNLLIEAGAVVSGDCISTAAKGGSNECNYSMEETCANRNISDNGEPVSKRKATELKSLGNKAVEKKDYLSATVFYSKALLDAYECRKLRPDWPKAYYRQGAALMLLKDYESACETLYDGLKLDPGNSEMEDALREALESLKTSASTEAR</sequence>
<evidence type="ECO:0000313" key="4">
    <source>
        <dbReference type="Proteomes" id="UP000008022"/>
    </source>
</evidence>
<dbReference type="PROSITE" id="PS50297">
    <property type="entry name" value="ANK_REP_REGION"/>
    <property type="match status" value="3"/>
</dbReference>
<feature type="repeat" description="ANK" evidence="1">
    <location>
        <begin position="36"/>
        <end position="68"/>
    </location>
</feature>
<dbReference type="Proteomes" id="UP000008022">
    <property type="component" value="Unassembled WGS sequence"/>
</dbReference>
<dbReference type="HOGENOM" id="CLU_000134_44_6_1"/>
<dbReference type="EnsemblPlants" id="ORUFI02G18060.1">
    <property type="protein sequence ID" value="ORUFI02G18060.1"/>
    <property type="gene ID" value="ORUFI02G18060"/>
</dbReference>
<dbReference type="InterPro" id="IPR011990">
    <property type="entry name" value="TPR-like_helical_dom_sf"/>
</dbReference>
<dbReference type="Gene3D" id="1.25.40.20">
    <property type="entry name" value="Ankyrin repeat-containing domain"/>
    <property type="match status" value="1"/>
</dbReference>
<dbReference type="Gramene" id="ORUFI02G18060.1">
    <property type="protein sequence ID" value="ORUFI02G18060.1"/>
    <property type="gene ID" value="ORUFI02G18060"/>
</dbReference>
<dbReference type="SUPFAM" id="SSF48403">
    <property type="entry name" value="Ankyrin repeat"/>
    <property type="match status" value="1"/>
</dbReference>
<keyword evidence="1" id="KW-0040">ANK repeat</keyword>
<dbReference type="PANTHER" id="PTHR46224:SF68">
    <property type="entry name" value="OS08G0325400 PROTEIN"/>
    <property type="match status" value="1"/>
</dbReference>
<dbReference type="SMART" id="SM00248">
    <property type="entry name" value="ANK"/>
    <property type="match status" value="5"/>
</dbReference>
<proteinExistence type="predicted"/>
<evidence type="ECO:0000256" key="1">
    <source>
        <dbReference type="PROSITE-ProRule" id="PRU00023"/>
    </source>
</evidence>
<dbReference type="SMART" id="SM00028">
    <property type="entry name" value="TPR"/>
    <property type="match status" value="2"/>
</dbReference>
<dbReference type="InterPro" id="IPR051616">
    <property type="entry name" value="Cul2-RING_E3_ligase_SR"/>
</dbReference>
<dbReference type="PROSITE" id="PS50005">
    <property type="entry name" value="TPR"/>
    <property type="match status" value="1"/>
</dbReference>
<dbReference type="PROSITE" id="PS50088">
    <property type="entry name" value="ANK_REPEAT"/>
    <property type="match status" value="3"/>
</dbReference>
<keyword evidence="2" id="KW-0802">TPR repeat</keyword>
<keyword evidence="4" id="KW-1185">Reference proteome</keyword>
<accession>A0A0E0NF43</accession>
<reference evidence="3" key="2">
    <citation type="submission" date="2015-06" db="UniProtKB">
        <authorList>
            <consortium name="EnsemblPlants"/>
        </authorList>
    </citation>
    <scope>IDENTIFICATION</scope>
</reference>
<organism evidence="3 4">
    <name type="scientific">Oryza rufipogon</name>
    <name type="common">Brownbeard rice</name>
    <name type="synonym">Asian wild rice</name>
    <dbReference type="NCBI Taxonomy" id="4529"/>
    <lineage>
        <taxon>Eukaryota</taxon>
        <taxon>Viridiplantae</taxon>
        <taxon>Streptophyta</taxon>
        <taxon>Embryophyta</taxon>
        <taxon>Tracheophyta</taxon>
        <taxon>Spermatophyta</taxon>
        <taxon>Magnoliopsida</taxon>
        <taxon>Liliopsida</taxon>
        <taxon>Poales</taxon>
        <taxon>Poaceae</taxon>
        <taxon>BOP clade</taxon>
        <taxon>Oryzoideae</taxon>
        <taxon>Oryzeae</taxon>
        <taxon>Oryzinae</taxon>
        <taxon>Oryza</taxon>
    </lineage>
</organism>
<dbReference type="AlphaFoldDB" id="A0A0E0NF43"/>
<feature type="repeat" description="ANK" evidence="1">
    <location>
        <begin position="69"/>
        <end position="101"/>
    </location>
</feature>
<dbReference type="PANTHER" id="PTHR46224">
    <property type="entry name" value="ANKYRIN REPEAT FAMILY PROTEIN"/>
    <property type="match status" value="1"/>
</dbReference>
<feature type="repeat" description="ANK" evidence="1">
    <location>
        <begin position="101"/>
        <end position="133"/>
    </location>
</feature>
<feature type="repeat" description="TPR" evidence="2">
    <location>
        <begin position="243"/>
        <end position="276"/>
    </location>
</feature>
<dbReference type="InterPro" id="IPR036770">
    <property type="entry name" value="Ankyrin_rpt-contain_sf"/>
</dbReference>
<dbReference type="SUPFAM" id="SSF48452">
    <property type="entry name" value="TPR-like"/>
    <property type="match status" value="1"/>
</dbReference>
<evidence type="ECO:0000256" key="2">
    <source>
        <dbReference type="PROSITE-ProRule" id="PRU00339"/>
    </source>
</evidence>
<name>A0A0E0NF43_ORYRU</name>
<dbReference type="Pfam" id="PF12796">
    <property type="entry name" value="Ank_2"/>
    <property type="match status" value="2"/>
</dbReference>
<evidence type="ECO:0000313" key="3">
    <source>
        <dbReference type="EnsemblPlants" id="ORUFI02G18060.1"/>
    </source>
</evidence>
<dbReference type="InterPro" id="IPR019734">
    <property type="entry name" value="TPR_rpt"/>
</dbReference>
<dbReference type="Gene3D" id="1.25.40.10">
    <property type="entry name" value="Tetratricopeptide repeat domain"/>
    <property type="match status" value="1"/>
</dbReference>
<dbReference type="PRINTS" id="PR01415">
    <property type="entry name" value="ANKYRIN"/>
</dbReference>
<protein>
    <submittedName>
        <fullName evidence="3">Uncharacterized protein</fullName>
    </submittedName>
</protein>